<dbReference type="AlphaFoldDB" id="A0A9P5BU84"/>
<dbReference type="Proteomes" id="UP000758155">
    <property type="component" value="Unassembled WGS sequence"/>
</dbReference>
<dbReference type="Pfam" id="PF01498">
    <property type="entry name" value="HTH_Tnp_Tc3_2"/>
    <property type="match status" value="1"/>
</dbReference>
<dbReference type="InterPro" id="IPR002492">
    <property type="entry name" value="Transposase_Tc1-like"/>
</dbReference>
<comment type="caution">
    <text evidence="3">The sequence shown here is derived from an EMBL/GenBank/DDBJ whole genome shotgun (WGS) entry which is preliminary data.</text>
</comment>
<accession>A0A9P5BU84</accession>
<name>A0A9P5BU84_9PLEO</name>
<dbReference type="EMBL" id="SWKV01000232">
    <property type="protein sequence ID" value="KAF3030282.1"/>
    <property type="molecule type" value="Genomic_DNA"/>
</dbReference>
<feature type="region of interest" description="Disordered" evidence="1">
    <location>
        <begin position="1"/>
        <end position="24"/>
    </location>
</feature>
<evidence type="ECO:0000313" key="4">
    <source>
        <dbReference type="Proteomes" id="UP000758155"/>
    </source>
</evidence>
<sequence>MECERTGPTLHGFDATGGAEPTEMDDFSGQFALITFLSELVSRLEKNAEDSTVALWDDSIYETQPGRGRNALLNQDQKNRIITLVTSSRENREKESWQAIADGDFNEIIPSMSITTIENVMYEAGYAWRRPGWRPHLTLDQEQERYEWALAHNPDRDEEYDNKGFNFREVVFSDETPARIGEERGMMRT</sequence>
<dbReference type="GO" id="GO:0003677">
    <property type="term" value="F:DNA binding"/>
    <property type="evidence" value="ECO:0007669"/>
    <property type="project" value="InterPro"/>
</dbReference>
<organism evidence="3 4">
    <name type="scientific">Didymella heteroderae</name>
    <dbReference type="NCBI Taxonomy" id="1769908"/>
    <lineage>
        <taxon>Eukaryota</taxon>
        <taxon>Fungi</taxon>
        <taxon>Dikarya</taxon>
        <taxon>Ascomycota</taxon>
        <taxon>Pezizomycotina</taxon>
        <taxon>Dothideomycetes</taxon>
        <taxon>Pleosporomycetidae</taxon>
        <taxon>Pleosporales</taxon>
        <taxon>Pleosporineae</taxon>
        <taxon>Didymellaceae</taxon>
        <taxon>Didymella</taxon>
    </lineage>
</organism>
<protein>
    <recommendedName>
        <fullName evidence="2">Transposase Tc1-like domain-containing protein</fullName>
    </recommendedName>
</protein>
<feature type="domain" description="Transposase Tc1-like" evidence="2">
    <location>
        <begin position="83"/>
        <end position="152"/>
    </location>
</feature>
<evidence type="ECO:0000313" key="3">
    <source>
        <dbReference type="EMBL" id="KAF3030282.1"/>
    </source>
</evidence>
<evidence type="ECO:0000259" key="2">
    <source>
        <dbReference type="Pfam" id="PF01498"/>
    </source>
</evidence>
<dbReference type="OrthoDB" id="3792558at2759"/>
<reference evidence="3" key="1">
    <citation type="submission" date="2019-04" db="EMBL/GenBank/DDBJ databases">
        <title>Sequencing of skin fungus with MAO and IRED activity.</title>
        <authorList>
            <person name="Marsaioli A.J."/>
            <person name="Bonatto J.M.C."/>
            <person name="Reis Junior O."/>
        </authorList>
    </citation>
    <scope>NUCLEOTIDE SEQUENCE</scope>
    <source>
        <strain evidence="3">28M1</strain>
    </source>
</reference>
<dbReference type="GO" id="GO:0006313">
    <property type="term" value="P:DNA transposition"/>
    <property type="evidence" value="ECO:0007669"/>
    <property type="project" value="InterPro"/>
</dbReference>
<keyword evidence="4" id="KW-1185">Reference proteome</keyword>
<gene>
    <name evidence="3" type="ORF">E8E12_000763</name>
</gene>
<dbReference type="GO" id="GO:0015074">
    <property type="term" value="P:DNA integration"/>
    <property type="evidence" value="ECO:0007669"/>
    <property type="project" value="InterPro"/>
</dbReference>
<proteinExistence type="predicted"/>
<evidence type="ECO:0000256" key="1">
    <source>
        <dbReference type="SAM" id="MobiDB-lite"/>
    </source>
</evidence>